<evidence type="ECO:0000313" key="1">
    <source>
        <dbReference type="EMBL" id="CAG6730541.1"/>
    </source>
</evidence>
<name>A0A8D9DV69_9HEMI</name>
<reference evidence="1" key="1">
    <citation type="submission" date="2021-05" db="EMBL/GenBank/DDBJ databases">
        <authorList>
            <person name="Alioto T."/>
            <person name="Alioto T."/>
            <person name="Gomez Garrido J."/>
        </authorList>
    </citation>
    <scope>NUCLEOTIDE SEQUENCE</scope>
</reference>
<dbReference type="EMBL" id="HBUF01381673">
    <property type="protein sequence ID" value="CAG6730541.1"/>
    <property type="molecule type" value="Transcribed_RNA"/>
</dbReference>
<proteinExistence type="predicted"/>
<organism evidence="1">
    <name type="scientific">Cacopsylla melanoneura</name>
    <dbReference type="NCBI Taxonomy" id="428564"/>
    <lineage>
        <taxon>Eukaryota</taxon>
        <taxon>Metazoa</taxon>
        <taxon>Ecdysozoa</taxon>
        <taxon>Arthropoda</taxon>
        <taxon>Hexapoda</taxon>
        <taxon>Insecta</taxon>
        <taxon>Pterygota</taxon>
        <taxon>Neoptera</taxon>
        <taxon>Paraneoptera</taxon>
        <taxon>Hemiptera</taxon>
        <taxon>Sternorrhyncha</taxon>
        <taxon>Psylloidea</taxon>
        <taxon>Psyllidae</taxon>
        <taxon>Psyllinae</taxon>
        <taxon>Cacopsylla</taxon>
    </lineage>
</organism>
<dbReference type="AlphaFoldDB" id="A0A8D9DV69"/>
<sequence>MTYPSLVKVSGWVGWTAWWKKWRYQSAATTAADTDTLQETAVGRNSTPRGNAGNVTKQGMIRSLAPKILNAETARLSDMWVVRCRVRPTDDWCTRPNIPRVRHAEHWYRNKP</sequence>
<protein>
    <submittedName>
        <fullName evidence="1">Uncharacterized protein</fullName>
    </submittedName>
</protein>
<accession>A0A8D9DV69</accession>